<accession>A0ACB6Z497</accession>
<name>A0ACB6Z497_THEGA</name>
<evidence type="ECO:0000313" key="1">
    <source>
        <dbReference type="EMBL" id="KAF9644108.1"/>
    </source>
</evidence>
<reference evidence="1" key="2">
    <citation type="journal article" date="2020" name="Nat. Commun.">
        <title>Large-scale genome sequencing of mycorrhizal fungi provides insights into the early evolution of symbiotic traits.</title>
        <authorList>
            <person name="Miyauchi S."/>
            <person name="Kiss E."/>
            <person name="Kuo A."/>
            <person name="Drula E."/>
            <person name="Kohler A."/>
            <person name="Sanchez-Garcia M."/>
            <person name="Morin E."/>
            <person name="Andreopoulos B."/>
            <person name="Barry K.W."/>
            <person name="Bonito G."/>
            <person name="Buee M."/>
            <person name="Carver A."/>
            <person name="Chen C."/>
            <person name="Cichocki N."/>
            <person name="Clum A."/>
            <person name="Culley D."/>
            <person name="Crous P.W."/>
            <person name="Fauchery L."/>
            <person name="Girlanda M."/>
            <person name="Hayes R.D."/>
            <person name="Keri Z."/>
            <person name="LaButti K."/>
            <person name="Lipzen A."/>
            <person name="Lombard V."/>
            <person name="Magnuson J."/>
            <person name="Maillard F."/>
            <person name="Murat C."/>
            <person name="Nolan M."/>
            <person name="Ohm R.A."/>
            <person name="Pangilinan J."/>
            <person name="Pereira M.F."/>
            <person name="Perotto S."/>
            <person name="Peter M."/>
            <person name="Pfister S."/>
            <person name="Riley R."/>
            <person name="Sitrit Y."/>
            <person name="Stielow J.B."/>
            <person name="Szollosi G."/>
            <person name="Zifcakova L."/>
            <person name="Stursova M."/>
            <person name="Spatafora J.W."/>
            <person name="Tedersoo L."/>
            <person name="Vaario L.M."/>
            <person name="Yamada A."/>
            <person name="Yan M."/>
            <person name="Wang P."/>
            <person name="Xu J."/>
            <person name="Bruns T."/>
            <person name="Baldrian P."/>
            <person name="Vilgalys R."/>
            <person name="Dunand C."/>
            <person name="Henrissat B."/>
            <person name="Grigoriev I.V."/>
            <person name="Hibbett D."/>
            <person name="Nagy L.G."/>
            <person name="Martin F.M."/>
        </authorList>
    </citation>
    <scope>NUCLEOTIDE SEQUENCE</scope>
    <source>
        <strain evidence="1">P2</strain>
    </source>
</reference>
<comment type="caution">
    <text evidence="1">The sequence shown here is derived from an EMBL/GenBank/DDBJ whole genome shotgun (WGS) entry which is preliminary data.</text>
</comment>
<sequence>MYSLRPCLRLVVVAEFPANEHSSNLLRACTNGIQASISKEPPSWILVDVPVPAKTPHGLQRDLNRIGKVFVRSISAARGVVSFSANWWTAWLVPQSTPHG</sequence>
<reference evidence="1" key="1">
    <citation type="submission" date="2019-10" db="EMBL/GenBank/DDBJ databases">
        <authorList>
            <consortium name="DOE Joint Genome Institute"/>
            <person name="Kuo A."/>
            <person name="Miyauchi S."/>
            <person name="Kiss E."/>
            <person name="Drula E."/>
            <person name="Kohler A."/>
            <person name="Sanchez-Garcia M."/>
            <person name="Andreopoulos B."/>
            <person name="Barry K.W."/>
            <person name="Bonito G."/>
            <person name="Buee M."/>
            <person name="Carver A."/>
            <person name="Chen C."/>
            <person name="Cichocki N."/>
            <person name="Clum A."/>
            <person name="Culley D."/>
            <person name="Crous P.W."/>
            <person name="Fauchery L."/>
            <person name="Girlanda M."/>
            <person name="Hayes R."/>
            <person name="Keri Z."/>
            <person name="Labutti K."/>
            <person name="Lipzen A."/>
            <person name="Lombard V."/>
            <person name="Magnuson J."/>
            <person name="Maillard F."/>
            <person name="Morin E."/>
            <person name="Murat C."/>
            <person name="Nolan M."/>
            <person name="Ohm R."/>
            <person name="Pangilinan J."/>
            <person name="Pereira M."/>
            <person name="Perotto S."/>
            <person name="Peter M."/>
            <person name="Riley R."/>
            <person name="Sitrit Y."/>
            <person name="Stielow B."/>
            <person name="Szollosi G."/>
            <person name="Zifcakova L."/>
            <person name="Stursova M."/>
            <person name="Spatafora J.W."/>
            <person name="Tedersoo L."/>
            <person name="Vaario L.-M."/>
            <person name="Yamada A."/>
            <person name="Yan M."/>
            <person name="Wang P."/>
            <person name="Xu J."/>
            <person name="Bruns T."/>
            <person name="Baldrian P."/>
            <person name="Vilgalys R."/>
            <person name="Henrissat B."/>
            <person name="Grigoriev I.V."/>
            <person name="Hibbett D."/>
            <person name="Nagy L.G."/>
            <person name="Martin F.M."/>
        </authorList>
    </citation>
    <scope>NUCLEOTIDE SEQUENCE</scope>
    <source>
        <strain evidence="1">P2</strain>
    </source>
</reference>
<evidence type="ECO:0000313" key="2">
    <source>
        <dbReference type="Proteomes" id="UP000886501"/>
    </source>
</evidence>
<gene>
    <name evidence="1" type="ORF">BDM02DRAFT_3122404</name>
</gene>
<organism evidence="1 2">
    <name type="scientific">Thelephora ganbajun</name>
    <name type="common">Ganba fungus</name>
    <dbReference type="NCBI Taxonomy" id="370292"/>
    <lineage>
        <taxon>Eukaryota</taxon>
        <taxon>Fungi</taxon>
        <taxon>Dikarya</taxon>
        <taxon>Basidiomycota</taxon>
        <taxon>Agaricomycotina</taxon>
        <taxon>Agaricomycetes</taxon>
        <taxon>Thelephorales</taxon>
        <taxon>Thelephoraceae</taxon>
        <taxon>Thelephora</taxon>
    </lineage>
</organism>
<keyword evidence="2" id="KW-1185">Reference proteome</keyword>
<protein>
    <submittedName>
        <fullName evidence="1">Uncharacterized protein</fullName>
    </submittedName>
</protein>
<proteinExistence type="predicted"/>
<dbReference type="EMBL" id="MU118160">
    <property type="protein sequence ID" value="KAF9644108.1"/>
    <property type="molecule type" value="Genomic_DNA"/>
</dbReference>
<dbReference type="Proteomes" id="UP000886501">
    <property type="component" value="Unassembled WGS sequence"/>
</dbReference>